<dbReference type="Proteomes" id="UP000009168">
    <property type="component" value="Unassembled WGS sequence"/>
</dbReference>
<dbReference type="RefSeq" id="XP_012655879.1">
    <property type="nucleotide sequence ID" value="XM_012800425.1"/>
</dbReference>
<dbReference type="KEGG" id="tet:TTHERM_001091282"/>
<dbReference type="GeneID" id="24441677"/>
<evidence type="ECO:0000313" key="1">
    <source>
        <dbReference type="EMBL" id="EWS71583.1"/>
    </source>
</evidence>
<organism evidence="1 2">
    <name type="scientific">Tetrahymena thermophila (strain SB210)</name>
    <dbReference type="NCBI Taxonomy" id="312017"/>
    <lineage>
        <taxon>Eukaryota</taxon>
        <taxon>Sar</taxon>
        <taxon>Alveolata</taxon>
        <taxon>Ciliophora</taxon>
        <taxon>Intramacronucleata</taxon>
        <taxon>Oligohymenophorea</taxon>
        <taxon>Hymenostomatida</taxon>
        <taxon>Tetrahymenina</taxon>
        <taxon>Tetrahymenidae</taxon>
        <taxon>Tetrahymena</taxon>
    </lineage>
</organism>
<reference evidence="2" key="1">
    <citation type="journal article" date="2006" name="PLoS Biol.">
        <title>Macronuclear genome sequence of the ciliate Tetrahymena thermophila, a model eukaryote.</title>
        <authorList>
            <person name="Eisen J.A."/>
            <person name="Coyne R.S."/>
            <person name="Wu M."/>
            <person name="Wu D."/>
            <person name="Thiagarajan M."/>
            <person name="Wortman J.R."/>
            <person name="Badger J.H."/>
            <person name="Ren Q."/>
            <person name="Amedeo P."/>
            <person name="Jones K.M."/>
            <person name="Tallon L.J."/>
            <person name="Delcher A.L."/>
            <person name="Salzberg S.L."/>
            <person name="Silva J.C."/>
            <person name="Haas B.J."/>
            <person name="Majoros W.H."/>
            <person name="Farzad M."/>
            <person name="Carlton J.M."/>
            <person name="Smith R.K. Jr."/>
            <person name="Garg J."/>
            <person name="Pearlman R.E."/>
            <person name="Karrer K.M."/>
            <person name="Sun L."/>
            <person name="Manning G."/>
            <person name="Elde N.C."/>
            <person name="Turkewitz A.P."/>
            <person name="Asai D.J."/>
            <person name="Wilkes D.E."/>
            <person name="Wang Y."/>
            <person name="Cai H."/>
            <person name="Collins K."/>
            <person name="Stewart B.A."/>
            <person name="Lee S.R."/>
            <person name="Wilamowska K."/>
            <person name="Weinberg Z."/>
            <person name="Ruzzo W.L."/>
            <person name="Wloga D."/>
            <person name="Gaertig J."/>
            <person name="Frankel J."/>
            <person name="Tsao C.-C."/>
            <person name="Gorovsky M.A."/>
            <person name="Keeling P.J."/>
            <person name="Waller R.F."/>
            <person name="Patron N.J."/>
            <person name="Cherry J.M."/>
            <person name="Stover N.A."/>
            <person name="Krieger C.J."/>
            <person name="del Toro C."/>
            <person name="Ryder H.F."/>
            <person name="Williamson S.C."/>
            <person name="Barbeau R.A."/>
            <person name="Hamilton E.P."/>
            <person name="Orias E."/>
        </authorList>
    </citation>
    <scope>NUCLEOTIDE SEQUENCE [LARGE SCALE GENOMIC DNA]</scope>
    <source>
        <strain evidence="2">SB210</strain>
    </source>
</reference>
<proteinExistence type="predicted"/>
<dbReference type="EMBL" id="GG662390">
    <property type="protein sequence ID" value="EWS71583.1"/>
    <property type="molecule type" value="Genomic_DNA"/>
</dbReference>
<evidence type="ECO:0000313" key="2">
    <source>
        <dbReference type="Proteomes" id="UP000009168"/>
    </source>
</evidence>
<dbReference type="InParanoid" id="W7X5F1"/>
<gene>
    <name evidence="1" type="ORF">TTHERM_001091282</name>
</gene>
<dbReference type="AlphaFoldDB" id="W7X5F1"/>
<keyword evidence="2" id="KW-1185">Reference proteome</keyword>
<protein>
    <submittedName>
        <fullName evidence="1">Uncharacterized protein</fullName>
    </submittedName>
</protein>
<name>W7X5F1_TETTS</name>
<accession>W7X5F1</accession>
<sequence>MILTFSNFKIIRDKNKQKLLQITKQNQFFCKRNKKQNKTFWVSQIYFETLQSQKHFNSQKSFKQAYKRCMLLIYQQYIFKKIQAKTKEFVVSVKLYQIFMQTAQLSKSIRQKRQKDRSLKRETSYLCINQNKKQ</sequence>